<organism evidence="1 2">
    <name type="scientific">Listeria monocytogenes serotype 4a (strain M7)</name>
    <dbReference type="NCBI Taxonomy" id="1030009"/>
    <lineage>
        <taxon>Bacteria</taxon>
        <taxon>Bacillati</taxon>
        <taxon>Bacillota</taxon>
        <taxon>Bacilli</taxon>
        <taxon>Bacillales</taxon>
        <taxon>Listeriaceae</taxon>
        <taxon>Listeria</taxon>
    </lineage>
</organism>
<protein>
    <submittedName>
        <fullName evidence="1">Uncharacterized protein</fullName>
    </submittedName>
</protein>
<dbReference type="AlphaFoldDB" id="A0A0E0UU12"/>
<name>A0A0E0UU12_LISMM</name>
<dbReference type="EMBL" id="CP002816">
    <property type="protein sequence ID" value="AEH91809.1"/>
    <property type="molecule type" value="Genomic_DNA"/>
</dbReference>
<evidence type="ECO:0000313" key="2">
    <source>
        <dbReference type="Proteomes" id="UP000000486"/>
    </source>
</evidence>
<reference evidence="1 2" key="1">
    <citation type="journal article" date="2011" name="J. Bacteriol.">
        <title>Genome sequence of the nonpathogenic Listeria monocytogenes serovar 4a strain M7.</title>
        <authorList>
            <person name="Chen J."/>
            <person name="Xia Y."/>
            <person name="Cheng C."/>
            <person name="Fang C."/>
            <person name="Shan Y."/>
            <person name="Jin G."/>
            <person name="Fang W."/>
        </authorList>
    </citation>
    <scope>NUCLEOTIDE SEQUENCE [LARGE SCALE GENOMIC DNA]</scope>
    <source>
        <strain evidence="1 2">M7</strain>
    </source>
</reference>
<accession>A0A0E0UU12</accession>
<dbReference type="HOGENOM" id="CLU_169606_0_0_9"/>
<evidence type="ECO:0000313" key="1">
    <source>
        <dbReference type="EMBL" id="AEH91809.1"/>
    </source>
</evidence>
<dbReference type="KEGG" id="lmq:LMM7_0804"/>
<sequence length="115" mass="13579">MTEKNVEELMLMHKRIIENLEEFSMPAKQQMEKLKDFVVTDELASDFSDIALQYAKILFDHGWLTKEQLDMFLVVDKKLEGMSNNEDLWSDEALETSIEWAECREQGKEILKTFE</sequence>
<dbReference type="RefSeq" id="WP_012581733.1">
    <property type="nucleotide sequence ID" value="NC_017537.1"/>
</dbReference>
<dbReference type="PATRIC" id="fig|1030009.3.peg.792"/>
<gene>
    <name evidence="1" type="ordered locus">LMM7_0804</name>
</gene>
<dbReference type="Proteomes" id="UP000000486">
    <property type="component" value="Chromosome"/>
</dbReference>
<proteinExistence type="predicted"/>